<accession>A0A1V2H252</accession>
<name>A0A1V2H252_9PROT</name>
<evidence type="ECO:0000313" key="1">
    <source>
        <dbReference type="EMBL" id="ONG53123.1"/>
    </source>
</evidence>
<dbReference type="EMBL" id="MLCO01000116">
    <property type="protein sequence ID" value="ONG53123.1"/>
    <property type="molecule type" value="Genomic_DNA"/>
</dbReference>
<keyword evidence="2" id="KW-1185">Reference proteome</keyword>
<evidence type="ECO:0000313" key="2">
    <source>
        <dbReference type="Proteomes" id="UP000188879"/>
    </source>
</evidence>
<dbReference type="AlphaFoldDB" id="A0A1V2H252"/>
<dbReference type="Proteomes" id="UP000188879">
    <property type="component" value="Unassembled WGS sequence"/>
</dbReference>
<comment type="caution">
    <text evidence="1">The sequence shown here is derived from an EMBL/GenBank/DDBJ whole genome shotgun (WGS) entry which is preliminary data.</text>
</comment>
<proteinExistence type="predicted"/>
<reference evidence="1 2" key="1">
    <citation type="submission" date="2016-10" db="EMBL/GenBank/DDBJ databases">
        <title>Draft Genome sequence of Roseomonas sp. strain M3.</title>
        <authorList>
            <person name="Subhash Y."/>
            <person name="Lee S."/>
        </authorList>
    </citation>
    <scope>NUCLEOTIDE SEQUENCE [LARGE SCALE GENOMIC DNA]</scope>
    <source>
        <strain evidence="1 2">M3</strain>
    </source>
</reference>
<organism evidence="1 2">
    <name type="scientific">Teichococcus deserti</name>
    <dbReference type="NCBI Taxonomy" id="1817963"/>
    <lineage>
        <taxon>Bacteria</taxon>
        <taxon>Pseudomonadati</taxon>
        <taxon>Pseudomonadota</taxon>
        <taxon>Alphaproteobacteria</taxon>
        <taxon>Acetobacterales</taxon>
        <taxon>Roseomonadaceae</taxon>
        <taxon>Roseomonas</taxon>
    </lineage>
</organism>
<gene>
    <name evidence="1" type="ORF">BKE38_13470</name>
</gene>
<dbReference type="OrthoDB" id="7282547at2"/>
<protein>
    <submittedName>
        <fullName evidence="1">Soj family protein</fullName>
    </submittedName>
</protein>
<dbReference type="RefSeq" id="WP_076957868.1">
    <property type="nucleotide sequence ID" value="NZ_MLCO01000116.1"/>
</dbReference>
<sequence>MDTPIAAVLWTHQAQRDLAAVLRLLSHAERCCLDAGSEEAAGLVAEAMSLLARDGAARKMAA</sequence>